<dbReference type="InterPro" id="IPR036388">
    <property type="entry name" value="WH-like_DNA-bd_sf"/>
</dbReference>
<dbReference type="InterPro" id="IPR058163">
    <property type="entry name" value="LysR-type_TF_proteobact-type"/>
</dbReference>
<feature type="domain" description="HTH lysR-type" evidence="5">
    <location>
        <begin position="12"/>
        <end position="69"/>
    </location>
</feature>
<dbReference type="PRINTS" id="PR00039">
    <property type="entry name" value="HTHLYSR"/>
</dbReference>
<dbReference type="InterPro" id="IPR036390">
    <property type="entry name" value="WH_DNA-bd_sf"/>
</dbReference>
<comment type="caution">
    <text evidence="6">The sequence shown here is derived from an EMBL/GenBank/DDBJ whole genome shotgun (WGS) entry which is preliminary data.</text>
</comment>
<dbReference type="InterPro" id="IPR000847">
    <property type="entry name" value="LysR_HTH_N"/>
</dbReference>
<reference evidence="6 7" key="1">
    <citation type="submission" date="2018-03" db="EMBL/GenBank/DDBJ databases">
        <title>Draft Genome Sequences of the Obligatory Marine Myxobacteria Enhygromyxa salina SWB007.</title>
        <authorList>
            <person name="Poehlein A."/>
            <person name="Moghaddam J.A."/>
            <person name="Harms H."/>
            <person name="Alanjari M."/>
            <person name="Koenig G.M."/>
            <person name="Daniel R."/>
            <person name="Schaeberle T.F."/>
        </authorList>
    </citation>
    <scope>NUCLEOTIDE SEQUENCE [LARGE SCALE GENOMIC DNA]</scope>
    <source>
        <strain evidence="6 7">SWB007</strain>
    </source>
</reference>
<evidence type="ECO:0000313" key="7">
    <source>
        <dbReference type="Proteomes" id="UP000238823"/>
    </source>
</evidence>
<dbReference type="Pfam" id="PF03466">
    <property type="entry name" value="LysR_substrate"/>
    <property type="match status" value="1"/>
</dbReference>
<evidence type="ECO:0000256" key="3">
    <source>
        <dbReference type="ARBA" id="ARBA00023125"/>
    </source>
</evidence>
<organism evidence="6 7">
    <name type="scientific">Enhygromyxa salina</name>
    <dbReference type="NCBI Taxonomy" id="215803"/>
    <lineage>
        <taxon>Bacteria</taxon>
        <taxon>Pseudomonadati</taxon>
        <taxon>Myxococcota</taxon>
        <taxon>Polyangia</taxon>
        <taxon>Nannocystales</taxon>
        <taxon>Nannocystaceae</taxon>
        <taxon>Enhygromyxa</taxon>
    </lineage>
</organism>
<evidence type="ECO:0000256" key="2">
    <source>
        <dbReference type="ARBA" id="ARBA00023015"/>
    </source>
</evidence>
<keyword evidence="4" id="KW-0804">Transcription</keyword>
<dbReference type="Pfam" id="PF00126">
    <property type="entry name" value="HTH_1"/>
    <property type="match status" value="1"/>
</dbReference>
<evidence type="ECO:0000259" key="5">
    <source>
        <dbReference type="PROSITE" id="PS50931"/>
    </source>
</evidence>
<evidence type="ECO:0000256" key="4">
    <source>
        <dbReference type="ARBA" id="ARBA00023163"/>
    </source>
</evidence>
<dbReference type="GO" id="GO:0003700">
    <property type="term" value="F:DNA-binding transcription factor activity"/>
    <property type="evidence" value="ECO:0007669"/>
    <property type="project" value="InterPro"/>
</dbReference>
<dbReference type="PROSITE" id="PS50931">
    <property type="entry name" value="HTH_LYSR"/>
    <property type="match status" value="1"/>
</dbReference>
<dbReference type="Gene3D" id="1.10.10.10">
    <property type="entry name" value="Winged helix-like DNA-binding domain superfamily/Winged helix DNA-binding domain"/>
    <property type="match status" value="1"/>
</dbReference>
<dbReference type="GO" id="GO:0006351">
    <property type="term" value="P:DNA-templated transcription"/>
    <property type="evidence" value="ECO:0007669"/>
    <property type="project" value="TreeGrafter"/>
</dbReference>
<dbReference type="InterPro" id="IPR005119">
    <property type="entry name" value="LysR_subst-bd"/>
</dbReference>
<evidence type="ECO:0000256" key="1">
    <source>
        <dbReference type="ARBA" id="ARBA00009437"/>
    </source>
</evidence>
<dbReference type="AlphaFoldDB" id="A0A2S9XLE9"/>
<name>A0A2S9XLE9_9BACT</name>
<dbReference type="Gene3D" id="3.40.190.290">
    <property type="match status" value="1"/>
</dbReference>
<keyword evidence="2" id="KW-0805">Transcription regulation</keyword>
<protein>
    <submittedName>
        <fullName evidence="6">HTH-type transcriptional regulator TdfR</fullName>
    </submittedName>
</protein>
<keyword evidence="3" id="KW-0238">DNA-binding</keyword>
<evidence type="ECO:0000313" key="6">
    <source>
        <dbReference type="EMBL" id="PRP93667.1"/>
    </source>
</evidence>
<dbReference type="Proteomes" id="UP000238823">
    <property type="component" value="Unassembled WGS sequence"/>
</dbReference>
<proteinExistence type="inferred from homology"/>
<dbReference type="GO" id="GO:0043565">
    <property type="term" value="F:sequence-specific DNA binding"/>
    <property type="evidence" value="ECO:0007669"/>
    <property type="project" value="TreeGrafter"/>
</dbReference>
<dbReference type="PANTHER" id="PTHR30537:SF3">
    <property type="entry name" value="TRANSCRIPTIONAL REGULATORY PROTEIN"/>
    <property type="match status" value="1"/>
</dbReference>
<sequence>MHLRMDWRSVSFDWNRARAFLVTAEEGSFSAAGRALNMSQPTIGRQVSALEQELDVILFERVGNALALTPTGIDLVEHVRAMGEAATRVSLTAAGQSLSLDGTVCISASQITATHTLPPIIAGLRAKHPGIEVEIVATNDPSDLSRREADIAIRSFRPTQPDLVARKVKDGFARLYGSPAYLEKIGNPTTAEALSQAQFLGFDRTDALMNGLNALGLSLTPSSFAVITDNQLVQWELTKQGVGISIMMEEVGDAEPCVRRALPDFPPITVPTWLTTHRELSTSRRLRVVFDLLLEGLGG</sequence>
<dbReference type="SUPFAM" id="SSF46785">
    <property type="entry name" value="Winged helix' DNA-binding domain"/>
    <property type="match status" value="1"/>
</dbReference>
<comment type="similarity">
    <text evidence="1">Belongs to the LysR transcriptional regulatory family.</text>
</comment>
<accession>A0A2S9XLE9</accession>
<dbReference type="PANTHER" id="PTHR30537">
    <property type="entry name" value="HTH-TYPE TRANSCRIPTIONAL REGULATOR"/>
    <property type="match status" value="1"/>
</dbReference>
<dbReference type="SUPFAM" id="SSF53850">
    <property type="entry name" value="Periplasmic binding protein-like II"/>
    <property type="match status" value="1"/>
</dbReference>
<dbReference type="EMBL" id="PVNL01000147">
    <property type="protein sequence ID" value="PRP93667.1"/>
    <property type="molecule type" value="Genomic_DNA"/>
</dbReference>
<gene>
    <name evidence="6" type="primary">tfdR</name>
    <name evidence="6" type="ORF">ENSA7_80950</name>
</gene>